<evidence type="ECO:0000313" key="2">
    <source>
        <dbReference type="Proteomes" id="UP000051836"/>
    </source>
</evidence>
<dbReference type="EMBL" id="LMAW01003056">
    <property type="protein sequence ID" value="KQK74336.1"/>
    <property type="molecule type" value="Genomic_DNA"/>
</dbReference>
<name>A0A0Q3LUZ8_AMAAE</name>
<reference evidence="1 2" key="1">
    <citation type="submission" date="2015-10" db="EMBL/GenBank/DDBJ databases">
        <authorList>
            <person name="Gilbert D.G."/>
        </authorList>
    </citation>
    <scope>NUCLEOTIDE SEQUENCE [LARGE SCALE GENOMIC DNA]</scope>
    <source>
        <strain evidence="1">FVVF132</strain>
    </source>
</reference>
<keyword evidence="2" id="KW-1185">Reference proteome</keyword>
<dbReference type="AlphaFoldDB" id="A0A0Q3LUZ8"/>
<organism evidence="1 2">
    <name type="scientific">Amazona aestiva</name>
    <name type="common">Blue-fronted Amazon parrot</name>
    <dbReference type="NCBI Taxonomy" id="12930"/>
    <lineage>
        <taxon>Eukaryota</taxon>
        <taxon>Metazoa</taxon>
        <taxon>Chordata</taxon>
        <taxon>Craniata</taxon>
        <taxon>Vertebrata</taxon>
        <taxon>Euteleostomi</taxon>
        <taxon>Archelosauria</taxon>
        <taxon>Archosauria</taxon>
        <taxon>Dinosauria</taxon>
        <taxon>Saurischia</taxon>
        <taxon>Theropoda</taxon>
        <taxon>Coelurosauria</taxon>
        <taxon>Aves</taxon>
        <taxon>Neognathae</taxon>
        <taxon>Neoaves</taxon>
        <taxon>Telluraves</taxon>
        <taxon>Australaves</taxon>
        <taxon>Psittaciformes</taxon>
        <taxon>Psittacidae</taxon>
        <taxon>Amazona</taxon>
    </lineage>
</organism>
<comment type="caution">
    <text evidence="1">The sequence shown here is derived from an EMBL/GenBank/DDBJ whole genome shotgun (WGS) entry which is preliminary data.</text>
</comment>
<proteinExistence type="predicted"/>
<evidence type="ECO:0000313" key="1">
    <source>
        <dbReference type="EMBL" id="KQK74336.1"/>
    </source>
</evidence>
<gene>
    <name evidence="1" type="ORF">AAES_158422</name>
</gene>
<accession>A0A0Q3LUZ8</accession>
<dbReference type="Proteomes" id="UP000051836">
    <property type="component" value="Unassembled WGS sequence"/>
</dbReference>
<sequence length="116" mass="12935">MAMLPDAVEKRQLQKVLGLPATPHVQASHYSLRHYCRSLLESLVEETCLHLEISAKGEDLLIGQTALAGAQKSYIKTGIRALNETRFHCPTICGVKSKSGCVANQKHMIRDSQMFW</sequence>
<protein>
    <submittedName>
        <fullName evidence="1">Uncharacterized protein</fullName>
    </submittedName>
</protein>